<dbReference type="AlphaFoldDB" id="A0A0K2SJ39"/>
<sequence>MCGIMGFTGERPAAPELLAGLERLEYRGYDSAGLAVTSSAGLQIRRVVGRVEALARLLEQDPVAGAAGIGHTRWATHGRASVENAHPQTDCDGTLAVVHNGIIENQEELRAGLEDRGHRFRSQTDTEVVAHLLEEEADAPPMEALQKVLQQVRGSYALAVIWGRRPGLIVAARHRSPLWVGQDQEAAWLASDVQPLLGGARELYPLDEDELALLTPGKAQIVTRDGEPVERQPDKSPPEVAAAGKGEFAHFMLKEIHEAPRAVARTLEGHVDWSRGRVAEGLLLPGGQRRGLRRLWLAGMGTAYHACLLGAWWVEQIAGIPARAVLASDFRDDPPREGEGERGLLVAVSQSGETADTLEAARAAQARGIPVYALCNVPGSTLARLADRVLMTRAGTEVAVAATKSYVAQMVGLLLLALALAEGEEGRVRRSQVLDGLASSVEAVSRSLALEPAMADLSRRLVRERAVYLVGRGPDHAATLEAALKLKEVAYLHAEAMAAAELKHGSLALIEEGTALLALSGRAHLAARLASNLREAASRGADVFVWTHLDGAPFQAARRTYRLPDPGHELLAPLVQAPPLQLLAYYVGLGRGTEIDRPRNLAKSVTVE</sequence>
<dbReference type="RefSeq" id="WP_082726584.1">
    <property type="nucleotide sequence ID" value="NZ_AP014924.1"/>
</dbReference>
<keyword evidence="7 10" id="KW-0315">Glutamine amidotransferase</keyword>
<accession>A0A0K2SJ39</accession>
<evidence type="ECO:0000259" key="8">
    <source>
        <dbReference type="PROSITE" id="PS51278"/>
    </source>
</evidence>
<dbReference type="GO" id="GO:0006487">
    <property type="term" value="P:protein N-linked glycosylation"/>
    <property type="evidence" value="ECO:0007669"/>
    <property type="project" value="TreeGrafter"/>
</dbReference>
<dbReference type="PANTHER" id="PTHR10937:SF0">
    <property type="entry name" value="GLUTAMINE--FRUCTOSE-6-PHOSPHATE TRANSAMINASE (ISOMERIZING)"/>
    <property type="match status" value="1"/>
</dbReference>
<dbReference type="PROSITE" id="PS51278">
    <property type="entry name" value="GATASE_TYPE_2"/>
    <property type="match status" value="1"/>
</dbReference>
<dbReference type="InterPro" id="IPR005855">
    <property type="entry name" value="GFAT"/>
</dbReference>
<dbReference type="CDD" id="cd05009">
    <property type="entry name" value="SIS_GlmS_GlmD_2"/>
    <property type="match status" value="1"/>
</dbReference>
<dbReference type="Gene3D" id="3.60.20.10">
    <property type="entry name" value="Glutamine Phosphoribosylpyrophosphate, subunit 1, domain 1"/>
    <property type="match status" value="1"/>
</dbReference>
<feature type="domain" description="SIS" evidence="9">
    <location>
        <begin position="278"/>
        <end position="426"/>
    </location>
</feature>
<dbReference type="PATRIC" id="fig|1555112.3.peg.1308"/>
<reference evidence="11" key="2">
    <citation type="journal article" date="2016" name="Int. J. Syst. Evol. Microbiol.">
        <title>Complete genome sequence and cell structure of Limnochorda pilosa, a Gram-negative spore-former within the phylum Firmicutes.</title>
        <authorList>
            <person name="Watanabe M."/>
            <person name="Kojima H."/>
            <person name="Fukui M."/>
        </authorList>
    </citation>
    <scope>NUCLEOTIDE SEQUENCE [LARGE SCALE GENOMIC DNA]</scope>
    <source>
        <strain evidence="11">HC45</strain>
    </source>
</reference>
<evidence type="ECO:0000256" key="2">
    <source>
        <dbReference type="ARBA" id="ARBA00012916"/>
    </source>
</evidence>
<gene>
    <name evidence="10" type="ORF">LIP_1261</name>
</gene>
<evidence type="ECO:0000256" key="5">
    <source>
        <dbReference type="ARBA" id="ARBA00022679"/>
    </source>
</evidence>
<evidence type="ECO:0000259" key="9">
    <source>
        <dbReference type="PROSITE" id="PS51464"/>
    </source>
</evidence>
<dbReference type="EC" id="2.6.1.16" evidence="2"/>
<evidence type="ECO:0000313" key="10">
    <source>
        <dbReference type="EMBL" id="BAS27118.1"/>
    </source>
</evidence>
<evidence type="ECO:0000256" key="7">
    <source>
        <dbReference type="ARBA" id="ARBA00022962"/>
    </source>
</evidence>
<dbReference type="GO" id="GO:0006047">
    <property type="term" value="P:UDP-N-acetylglucosamine metabolic process"/>
    <property type="evidence" value="ECO:0007669"/>
    <property type="project" value="TreeGrafter"/>
</dbReference>
<dbReference type="InterPro" id="IPR046348">
    <property type="entry name" value="SIS_dom_sf"/>
</dbReference>
<evidence type="ECO:0000256" key="3">
    <source>
        <dbReference type="ARBA" id="ARBA00016090"/>
    </source>
</evidence>
<name>A0A0K2SJ39_LIMPI</name>
<dbReference type="Pfam" id="PF01380">
    <property type="entry name" value="SIS"/>
    <property type="match status" value="2"/>
</dbReference>
<dbReference type="InterPro" id="IPR017932">
    <property type="entry name" value="GATase_2_dom"/>
</dbReference>
<dbReference type="GO" id="GO:0004360">
    <property type="term" value="F:glutamine-fructose-6-phosphate transaminase (isomerizing) activity"/>
    <property type="evidence" value="ECO:0007669"/>
    <property type="project" value="UniProtKB-EC"/>
</dbReference>
<dbReference type="NCBIfam" id="TIGR01135">
    <property type="entry name" value="glmS"/>
    <property type="match status" value="1"/>
</dbReference>
<dbReference type="Pfam" id="PF13522">
    <property type="entry name" value="GATase_6"/>
    <property type="match status" value="1"/>
</dbReference>
<dbReference type="SUPFAM" id="SSF56235">
    <property type="entry name" value="N-terminal nucleophile aminohydrolases (Ntn hydrolases)"/>
    <property type="match status" value="1"/>
</dbReference>
<comment type="catalytic activity">
    <reaction evidence="1">
        <text>D-fructose 6-phosphate + L-glutamine = D-glucosamine 6-phosphate + L-glutamate</text>
        <dbReference type="Rhea" id="RHEA:13237"/>
        <dbReference type="ChEBI" id="CHEBI:29985"/>
        <dbReference type="ChEBI" id="CHEBI:58359"/>
        <dbReference type="ChEBI" id="CHEBI:58725"/>
        <dbReference type="ChEBI" id="CHEBI:61527"/>
        <dbReference type="EC" id="2.6.1.16"/>
    </reaction>
</comment>
<dbReference type="STRING" id="1555112.LIP_1261"/>
<dbReference type="InterPro" id="IPR029055">
    <property type="entry name" value="Ntn_hydrolases_N"/>
</dbReference>
<dbReference type="PROSITE" id="PS51464">
    <property type="entry name" value="SIS"/>
    <property type="match status" value="2"/>
</dbReference>
<keyword evidence="6" id="KW-0677">Repeat</keyword>
<dbReference type="CDD" id="cd05008">
    <property type="entry name" value="SIS_GlmS_GlmD_1"/>
    <property type="match status" value="1"/>
</dbReference>
<dbReference type="CDD" id="cd00714">
    <property type="entry name" value="GFAT"/>
    <property type="match status" value="1"/>
</dbReference>
<keyword evidence="5 10" id="KW-0808">Transferase</keyword>
<evidence type="ECO:0000256" key="6">
    <source>
        <dbReference type="ARBA" id="ARBA00022737"/>
    </source>
</evidence>
<keyword evidence="11" id="KW-1185">Reference proteome</keyword>
<evidence type="ECO:0000256" key="1">
    <source>
        <dbReference type="ARBA" id="ARBA00001031"/>
    </source>
</evidence>
<proteinExistence type="predicted"/>
<dbReference type="Proteomes" id="UP000065807">
    <property type="component" value="Chromosome"/>
</dbReference>
<dbReference type="Gene3D" id="3.40.50.10490">
    <property type="entry name" value="Glucose-6-phosphate isomerase like protein, domain 1"/>
    <property type="match status" value="2"/>
</dbReference>
<keyword evidence="4" id="KW-0032">Aminotransferase</keyword>
<organism evidence="10 11">
    <name type="scientific">Limnochorda pilosa</name>
    <dbReference type="NCBI Taxonomy" id="1555112"/>
    <lineage>
        <taxon>Bacteria</taxon>
        <taxon>Bacillati</taxon>
        <taxon>Bacillota</taxon>
        <taxon>Limnochordia</taxon>
        <taxon>Limnochordales</taxon>
        <taxon>Limnochordaceae</taxon>
        <taxon>Limnochorda</taxon>
    </lineage>
</organism>
<dbReference type="OrthoDB" id="106547at2"/>
<dbReference type="InterPro" id="IPR035466">
    <property type="entry name" value="GlmS/AgaS_SIS"/>
</dbReference>
<dbReference type="EMBL" id="AP014924">
    <property type="protein sequence ID" value="BAS27118.1"/>
    <property type="molecule type" value="Genomic_DNA"/>
</dbReference>
<dbReference type="GO" id="GO:0006002">
    <property type="term" value="P:fructose 6-phosphate metabolic process"/>
    <property type="evidence" value="ECO:0007669"/>
    <property type="project" value="TreeGrafter"/>
</dbReference>
<dbReference type="InterPro" id="IPR001347">
    <property type="entry name" value="SIS_dom"/>
</dbReference>
<feature type="domain" description="SIS" evidence="9">
    <location>
        <begin position="457"/>
        <end position="598"/>
    </location>
</feature>
<dbReference type="SUPFAM" id="SSF53697">
    <property type="entry name" value="SIS domain"/>
    <property type="match status" value="1"/>
</dbReference>
<dbReference type="GO" id="GO:0097367">
    <property type="term" value="F:carbohydrate derivative binding"/>
    <property type="evidence" value="ECO:0007669"/>
    <property type="project" value="InterPro"/>
</dbReference>
<dbReference type="KEGG" id="lpil:LIP_1261"/>
<dbReference type="NCBIfam" id="NF001484">
    <property type="entry name" value="PRK00331.1"/>
    <property type="match status" value="1"/>
</dbReference>
<dbReference type="FunFam" id="3.60.20.10:FF:000006">
    <property type="entry name" value="Glutamine--fructose-6-phosphate aminotransferase [isomerizing]"/>
    <property type="match status" value="1"/>
</dbReference>
<protein>
    <recommendedName>
        <fullName evidence="3">Glutamine--fructose-6-phosphate aminotransferase [isomerizing]</fullName>
        <ecNumber evidence="2">2.6.1.16</ecNumber>
    </recommendedName>
</protein>
<evidence type="ECO:0000256" key="4">
    <source>
        <dbReference type="ARBA" id="ARBA00022576"/>
    </source>
</evidence>
<dbReference type="InterPro" id="IPR047084">
    <property type="entry name" value="GFAT_N"/>
</dbReference>
<dbReference type="PANTHER" id="PTHR10937">
    <property type="entry name" value="GLUCOSAMINE--FRUCTOSE-6-PHOSPHATE AMINOTRANSFERASE, ISOMERIZING"/>
    <property type="match status" value="1"/>
</dbReference>
<dbReference type="InterPro" id="IPR035490">
    <property type="entry name" value="GlmS/FrlB_SIS"/>
</dbReference>
<feature type="domain" description="Glutamine amidotransferase type-2" evidence="8">
    <location>
        <begin position="2"/>
        <end position="225"/>
    </location>
</feature>
<reference evidence="11" key="1">
    <citation type="submission" date="2015-07" db="EMBL/GenBank/DDBJ databases">
        <title>Complete genome sequence and phylogenetic analysis of Limnochorda pilosa.</title>
        <authorList>
            <person name="Watanabe M."/>
            <person name="Kojima H."/>
            <person name="Fukui M."/>
        </authorList>
    </citation>
    <scope>NUCLEOTIDE SEQUENCE [LARGE SCALE GENOMIC DNA]</scope>
    <source>
        <strain evidence="11">HC45</strain>
    </source>
</reference>
<evidence type="ECO:0000313" key="11">
    <source>
        <dbReference type="Proteomes" id="UP000065807"/>
    </source>
</evidence>